<evidence type="ECO:0000256" key="4">
    <source>
        <dbReference type="ARBA" id="ARBA00022840"/>
    </source>
</evidence>
<dbReference type="InterPro" id="IPR017871">
    <property type="entry name" value="ABC_transporter-like_CS"/>
</dbReference>
<dbReference type="InterPro" id="IPR050611">
    <property type="entry name" value="ABCF"/>
</dbReference>
<dbReference type="Pfam" id="PF12848">
    <property type="entry name" value="ABC_tran_Xtn"/>
    <property type="match status" value="1"/>
</dbReference>
<dbReference type="GO" id="GO:0005524">
    <property type="term" value="F:ATP binding"/>
    <property type="evidence" value="ECO:0007669"/>
    <property type="project" value="UniProtKB-KW"/>
</dbReference>
<dbReference type="SMART" id="SM00382">
    <property type="entry name" value="AAA"/>
    <property type="match status" value="2"/>
</dbReference>
<keyword evidence="3" id="KW-0547">Nucleotide-binding</keyword>
<feature type="compositionally biased region" description="Basic and acidic residues" evidence="5">
    <location>
        <begin position="542"/>
        <end position="560"/>
    </location>
</feature>
<reference evidence="7 8" key="1">
    <citation type="submission" date="2016-10" db="EMBL/GenBank/DDBJ databases">
        <authorList>
            <person name="de Groot N.N."/>
        </authorList>
    </citation>
    <scope>NUCLEOTIDE SEQUENCE [LARGE SCALE GENOMIC DNA]</scope>
    <source>
        <strain evidence="7 8">CGMCC 1.9157</strain>
    </source>
</reference>
<keyword evidence="4 7" id="KW-0067">ATP-binding</keyword>
<gene>
    <name evidence="7" type="ORF">SAMN04488056_104221</name>
</gene>
<dbReference type="CDD" id="cd03221">
    <property type="entry name" value="ABCF_EF-3"/>
    <property type="match status" value="2"/>
</dbReference>
<feature type="domain" description="ABC transporter" evidence="6">
    <location>
        <begin position="311"/>
        <end position="526"/>
    </location>
</feature>
<evidence type="ECO:0000259" key="6">
    <source>
        <dbReference type="PROSITE" id="PS50893"/>
    </source>
</evidence>
<keyword evidence="2" id="KW-0677">Repeat</keyword>
<dbReference type="InterPro" id="IPR003593">
    <property type="entry name" value="AAA+_ATPase"/>
</dbReference>
<sequence length="626" mass="70355">MLHINNLTYRIAGRTLLEYATLVVPEGCKMGLVGRNGTGKSTLFKLLVGDIAPESGTATIRRGARVGQVAQEAPASEESLLEFVLKADLERARLLAESETATDPERIAEIQLRLADIGAHSAEARAATILHGLGFDAEAQARPTADFSGGWRMRVALAAILFSEPDLLLLDEPTNYLDLEGTLWLENYISRYPYTVMIISHDRDLLNKAVDHIAHLDQLKLTAYRGGYDNFERTRREQLELQQKMRTKQIEQRKHMEAFVERFRYKASKAKQAQSRLKALEKMSPIAAVMEDHVKPIHFPNPEKGLAPPIIRLEKASVGYEDSKPILRNMNLRIDPDDRLALLGANGNGKSTFAKLISDRLDVQDGTIFRAGKLKIAFFAQHQLDELRPNDSAYDHVRTLMPDATEPKVRARVAQMGLGTEKMDIAAKSLSGGEKARLLLGLATFDGPHLLILDEPTNHLDIDSREALVHAINDYEGAVLLISHDRHLLEACVDRLWLVHDGTCKPYDGDLEDYRRLLLSSRNSPDSTQKEKAAANEANQAQEKRRSAAEKRKEQAPLRRKIQAAERDMDKIRDRMSKIDDMLADPDLFAKFPEKGAKLSKDRSDLATLLDKLEEKWLEMSEEIEE</sequence>
<dbReference type="SUPFAM" id="SSF52540">
    <property type="entry name" value="P-loop containing nucleoside triphosphate hydrolases"/>
    <property type="match status" value="2"/>
</dbReference>
<dbReference type="Pfam" id="PF00005">
    <property type="entry name" value="ABC_tran"/>
    <property type="match status" value="2"/>
</dbReference>
<dbReference type="InterPro" id="IPR032524">
    <property type="entry name" value="ABC_tran_C"/>
</dbReference>
<dbReference type="InterPro" id="IPR003439">
    <property type="entry name" value="ABC_transporter-like_ATP-bd"/>
</dbReference>
<proteinExistence type="inferred from homology"/>
<organism evidence="7 8">
    <name type="scientific">Cohaesibacter marisflavi</name>
    <dbReference type="NCBI Taxonomy" id="655353"/>
    <lineage>
        <taxon>Bacteria</taxon>
        <taxon>Pseudomonadati</taxon>
        <taxon>Pseudomonadota</taxon>
        <taxon>Alphaproteobacteria</taxon>
        <taxon>Hyphomicrobiales</taxon>
        <taxon>Cohaesibacteraceae</taxon>
    </lineage>
</organism>
<name>A0A1I5FVD9_9HYPH</name>
<dbReference type="PROSITE" id="PS00211">
    <property type="entry name" value="ABC_TRANSPORTER_1"/>
    <property type="match status" value="2"/>
</dbReference>
<accession>A0A1I5FVD9</accession>
<evidence type="ECO:0000256" key="1">
    <source>
        <dbReference type="ARBA" id="ARBA00005417"/>
    </source>
</evidence>
<feature type="domain" description="ABC transporter" evidence="6">
    <location>
        <begin position="2"/>
        <end position="243"/>
    </location>
</feature>
<dbReference type="OrthoDB" id="9808609at2"/>
<dbReference type="FunFam" id="3.40.50.300:FF:000011">
    <property type="entry name" value="Putative ABC transporter ATP-binding component"/>
    <property type="match status" value="1"/>
</dbReference>
<dbReference type="GO" id="GO:0003677">
    <property type="term" value="F:DNA binding"/>
    <property type="evidence" value="ECO:0007669"/>
    <property type="project" value="InterPro"/>
</dbReference>
<dbReference type="InterPro" id="IPR037118">
    <property type="entry name" value="Val-tRNA_synth_C_sf"/>
</dbReference>
<dbReference type="PROSITE" id="PS50893">
    <property type="entry name" value="ABC_TRANSPORTER_2"/>
    <property type="match status" value="2"/>
</dbReference>
<evidence type="ECO:0000313" key="8">
    <source>
        <dbReference type="Proteomes" id="UP000199236"/>
    </source>
</evidence>
<protein>
    <submittedName>
        <fullName evidence="7">ATP-binding cassette, subfamily F, member 3</fullName>
    </submittedName>
</protein>
<evidence type="ECO:0000256" key="3">
    <source>
        <dbReference type="ARBA" id="ARBA00022741"/>
    </source>
</evidence>
<evidence type="ECO:0000256" key="5">
    <source>
        <dbReference type="SAM" id="MobiDB-lite"/>
    </source>
</evidence>
<evidence type="ECO:0000256" key="2">
    <source>
        <dbReference type="ARBA" id="ARBA00022737"/>
    </source>
</evidence>
<dbReference type="Gene3D" id="3.40.50.300">
    <property type="entry name" value="P-loop containing nucleotide triphosphate hydrolases"/>
    <property type="match status" value="2"/>
</dbReference>
<evidence type="ECO:0000313" key="7">
    <source>
        <dbReference type="EMBL" id="SFO27576.1"/>
    </source>
</evidence>
<feature type="region of interest" description="Disordered" evidence="5">
    <location>
        <begin position="522"/>
        <end position="560"/>
    </location>
</feature>
<dbReference type="RefSeq" id="WP_090071733.1">
    <property type="nucleotide sequence ID" value="NZ_FOVR01000004.1"/>
</dbReference>
<keyword evidence="8" id="KW-1185">Reference proteome</keyword>
<dbReference type="Pfam" id="PF16326">
    <property type="entry name" value="ABC_tran_CTD"/>
    <property type="match status" value="1"/>
</dbReference>
<dbReference type="PANTHER" id="PTHR19211">
    <property type="entry name" value="ATP-BINDING TRANSPORT PROTEIN-RELATED"/>
    <property type="match status" value="1"/>
</dbReference>
<dbReference type="InterPro" id="IPR027417">
    <property type="entry name" value="P-loop_NTPase"/>
</dbReference>
<dbReference type="GO" id="GO:0016887">
    <property type="term" value="F:ATP hydrolysis activity"/>
    <property type="evidence" value="ECO:0007669"/>
    <property type="project" value="InterPro"/>
</dbReference>
<dbReference type="STRING" id="655353.SAMN04488056_104221"/>
<dbReference type="EMBL" id="FOVR01000004">
    <property type="protein sequence ID" value="SFO27576.1"/>
    <property type="molecule type" value="Genomic_DNA"/>
</dbReference>
<dbReference type="Gene3D" id="1.10.287.380">
    <property type="entry name" value="Valyl-tRNA synthetase, C-terminal domain"/>
    <property type="match status" value="1"/>
</dbReference>
<dbReference type="InterPro" id="IPR032781">
    <property type="entry name" value="ABC_tran_Xtn"/>
</dbReference>
<dbReference type="AlphaFoldDB" id="A0A1I5FVD9"/>
<dbReference type="Proteomes" id="UP000199236">
    <property type="component" value="Unassembled WGS sequence"/>
</dbReference>
<dbReference type="PANTHER" id="PTHR19211:SF14">
    <property type="entry name" value="ATP-BINDING CASSETTE SUB-FAMILY F MEMBER 1"/>
    <property type="match status" value="1"/>
</dbReference>
<comment type="similarity">
    <text evidence="1">Belongs to the ABC transporter superfamily.</text>
</comment>